<dbReference type="EMBL" id="PGFA01000005">
    <property type="protein sequence ID" value="PJJ47925.1"/>
    <property type="molecule type" value="Genomic_DNA"/>
</dbReference>
<feature type="signal peptide" evidence="1">
    <location>
        <begin position="1"/>
        <end position="24"/>
    </location>
</feature>
<evidence type="ECO:0000256" key="1">
    <source>
        <dbReference type="SAM" id="SignalP"/>
    </source>
</evidence>
<dbReference type="AlphaFoldDB" id="A0A2M9AQE9"/>
<gene>
    <name evidence="2" type="ORF">CLV45_4615</name>
</gene>
<dbReference type="PROSITE" id="PS51257">
    <property type="entry name" value="PROKAR_LIPOPROTEIN"/>
    <property type="match status" value="1"/>
</dbReference>
<dbReference type="InterPro" id="IPR011990">
    <property type="entry name" value="TPR-like_helical_dom_sf"/>
</dbReference>
<organism evidence="2 3">
    <name type="scientific">Hymenobacter chitinivorans DSM 11115</name>
    <dbReference type="NCBI Taxonomy" id="1121954"/>
    <lineage>
        <taxon>Bacteria</taxon>
        <taxon>Pseudomonadati</taxon>
        <taxon>Bacteroidota</taxon>
        <taxon>Cytophagia</taxon>
        <taxon>Cytophagales</taxon>
        <taxon>Hymenobacteraceae</taxon>
        <taxon>Hymenobacter</taxon>
    </lineage>
</organism>
<dbReference type="Pfam" id="PF12771">
    <property type="entry name" value="SusD-like_2"/>
    <property type="match status" value="1"/>
</dbReference>
<keyword evidence="1" id="KW-0732">Signal</keyword>
<proteinExistence type="predicted"/>
<feature type="chain" id="PRO_5014779984" evidence="1">
    <location>
        <begin position="25"/>
        <end position="479"/>
    </location>
</feature>
<dbReference type="Gene3D" id="1.25.40.390">
    <property type="match status" value="1"/>
</dbReference>
<protein>
    <submittedName>
        <fullName evidence="2">SusD-like starch-binding protein associating with outer membrane</fullName>
    </submittedName>
</protein>
<name>A0A2M9AQE9_9BACT</name>
<comment type="caution">
    <text evidence="2">The sequence shown here is derived from an EMBL/GenBank/DDBJ whole genome shotgun (WGS) entry which is preliminary data.</text>
</comment>
<dbReference type="InterPro" id="IPR041662">
    <property type="entry name" value="SusD-like_2"/>
</dbReference>
<dbReference type="Proteomes" id="UP000228535">
    <property type="component" value="Unassembled WGS sequence"/>
</dbReference>
<accession>A0A2M9AQE9</accession>
<evidence type="ECO:0000313" key="3">
    <source>
        <dbReference type="Proteomes" id="UP000228535"/>
    </source>
</evidence>
<evidence type="ECO:0000313" key="2">
    <source>
        <dbReference type="EMBL" id="PJJ47925.1"/>
    </source>
</evidence>
<dbReference type="RefSeq" id="WP_245882968.1">
    <property type="nucleotide sequence ID" value="NZ_PGFA01000005.1"/>
</dbReference>
<dbReference type="SUPFAM" id="SSF48452">
    <property type="entry name" value="TPR-like"/>
    <property type="match status" value="1"/>
</dbReference>
<sequence>MNSLKKVVLAGLPALLLATSCVDSLDEYNVDPKNPSSAPATSFFSSAQRSLARTISSSSVNLNPFRFYVQYWTETTYTDESNYDIETRVINRSFWNAMYRDDLRNLKEARDLTNANASLDAKVKANQLAAIEVMEVYSWSVLVDTYGNVPYTAALDVLNPQPKYDDAATIYADITKRLDAAIAAFDPSADGFGNADIMYQGDVSHWVKFANSLKLRLALTLSDVDKPKATTMATQAMGKVFTSNDDDAQITFQGSFPNTNPVWEDLIQSGRKDFVGTVTFIDDALVPLNDPRLPVYFKPNKNGEFTGGDVGLINDYASFSAPGAKQEEPTLPGVLLSYSEVEFLLAEAVERGLITGSTAASHYKAGIVASIEDNGGSAADAEKYYSQPDVTYATAKGDYREKIGFQKWIALYDQPVESWKEFRRLDSPALEPGEDALSDIPLRFTYPTTEKNLNGVNNTAAATAIGGDKVSTKIFWDKK</sequence>
<keyword evidence="3" id="KW-1185">Reference proteome</keyword>
<reference evidence="2 3" key="1">
    <citation type="submission" date="2017-11" db="EMBL/GenBank/DDBJ databases">
        <title>Genomic Encyclopedia of Archaeal and Bacterial Type Strains, Phase II (KMG-II): From Individual Species to Whole Genera.</title>
        <authorList>
            <person name="Goeker M."/>
        </authorList>
    </citation>
    <scope>NUCLEOTIDE SEQUENCE [LARGE SCALE GENOMIC DNA]</scope>
    <source>
        <strain evidence="2 3">DSM 11115</strain>
    </source>
</reference>